<proteinExistence type="predicted"/>
<dbReference type="RefSeq" id="WP_106062900.1">
    <property type="nucleotide sequence ID" value="NZ_PVXO01000018.1"/>
</dbReference>
<keyword evidence="2" id="KW-1185">Reference proteome</keyword>
<comment type="caution">
    <text evidence="1">The sequence shown here is derived from an EMBL/GenBank/DDBJ whole genome shotgun (WGS) entry which is preliminary data.</text>
</comment>
<name>A0A2T0B7B4_9CLOT</name>
<dbReference type="EMBL" id="PVXO01000018">
    <property type="protein sequence ID" value="PRR79703.1"/>
    <property type="molecule type" value="Genomic_DNA"/>
</dbReference>
<protein>
    <submittedName>
        <fullName evidence="1">Uncharacterized protein</fullName>
    </submittedName>
</protein>
<sequence length="160" mass="18986">MSKNKITTKERHMYVNRVFETAFQGQEVRYISPSRYIIGKKHVEIHVTDPKSDEYLFGIYYHDKVDYEILVCVGDYYAFIIPGIIVKKWNMHLYEKGYRPVIKFIKNSGWYINFKTQDGTTAKENIDEYRVDIIKNSEIRKFDKKIICISLGIKNILNIS</sequence>
<evidence type="ECO:0000313" key="1">
    <source>
        <dbReference type="EMBL" id="PRR79703.1"/>
    </source>
</evidence>
<dbReference type="AlphaFoldDB" id="A0A2T0B7B4"/>
<dbReference type="Proteomes" id="UP000239706">
    <property type="component" value="Unassembled WGS sequence"/>
</dbReference>
<accession>A0A2T0B7B4</accession>
<organism evidence="1 2">
    <name type="scientific">Clostridium liquoris</name>
    <dbReference type="NCBI Taxonomy" id="1289519"/>
    <lineage>
        <taxon>Bacteria</taxon>
        <taxon>Bacillati</taxon>
        <taxon>Bacillota</taxon>
        <taxon>Clostridia</taxon>
        <taxon>Eubacteriales</taxon>
        <taxon>Clostridiaceae</taxon>
        <taxon>Clostridium</taxon>
    </lineage>
</organism>
<gene>
    <name evidence="1" type="ORF">CLLI_07360</name>
</gene>
<dbReference type="OrthoDB" id="9993430at2"/>
<evidence type="ECO:0000313" key="2">
    <source>
        <dbReference type="Proteomes" id="UP000239706"/>
    </source>
</evidence>
<reference evidence="1 2" key="1">
    <citation type="submission" date="2018-03" db="EMBL/GenBank/DDBJ databases">
        <title>Genome sequence of Clostridium liquoris DSM 100320.</title>
        <authorList>
            <person name="Poehlein A."/>
            <person name="Daniel R."/>
        </authorList>
    </citation>
    <scope>NUCLEOTIDE SEQUENCE [LARGE SCALE GENOMIC DNA]</scope>
    <source>
        <strain evidence="1 2">DSM 100320</strain>
    </source>
</reference>